<evidence type="ECO:0000256" key="3">
    <source>
        <dbReference type="ARBA" id="ARBA00023224"/>
    </source>
</evidence>
<proteinExistence type="inferred from homology"/>
<dbReference type="KEGG" id="bja:blr2547"/>
<dbReference type="eggNOG" id="COG2770">
    <property type="taxonomic scope" value="Bacteria"/>
</dbReference>
<dbReference type="GO" id="GO:0007165">
    <property type="term" value="P:signal transduction"/>
    <property type="evidence" value="ECO:0007669"/>
    <property type="project" value="UniProtKB-KW"/>
</dbReference>
<comment type="similarity">
    <text evidence="4">Belongs to the methyl-accepting chemotaxis (MCP) protein family.</text>
</comment>
<evidence type="ECO:0000259" key="10">
    <source>
        <dbReference type="PROSITE" id="PS50885"/>
    </source>
</evidence>
<feature type="transmembrane region" description="Helical" evidence="7">
    <location>
        <begin position="39"/>
        <end position="57"/>
    </location>
</feature>
<evidence type="ECO:0000256" key="5">
    <source>
        <dbReference type="PROSITE-ProRule" id="PRU00284"/>
    </source>
</evidence>
<dbReference type="SMART" id="SM01358">
    <property type="entry name" value="HBM"/>
    <property type="match status" value="1"/>
</dbReference>
<evidence type="ECO:0000256" key="7">
    <source>
        <dbReference type="SAM" id="Phobius"/>
    </source>
</evidence>
<dbReference type="InParanoid" id="Q89S58"/>
<dbReference type="Gene3D" id="6.10.340.10">
    <property type="match status" value="1"/>
</dbReference>
<keyword evidence="12" id="KW-1185">Reference proteome</keyword>
<dbReference type="SUPFAM" id="SSF58104">
    <property type="entry name" value="Methyl-accepting chemotaxis protein (MCP) signaling domain"/>
    <property type="match status" value="1"/>
</dbReference>
<dbReference type="Pfam" id="PF00672">
    <property type="entry name" value="HAMP"/>
    <property type="match status" value="1"/>
</dbReference>
<feature type="region of interest" description="Disordered" evidence="6">
    <location>
        <begin position="645"/>
        <end position="666"/>
    </location>
</feature>
<keyword evidence="7" id="KW-1133">Transmembrane helix</keyword>
<keyword evidence="7" id="KW-0812">Transmembrane</keyword>
<dbReference type="FunCoup" id="Q89S58">
    <property type="interactions" value="333"/>
</dbReference>
<evidence type="ECO:0000259" key="9">
    <source>
        <dbReference type="PROSITE" id="PS50192"/>
    </source>
</evidence>
<evidence type="ECO:0000256" key="1">
    <source>
        <dbReference type="ARBA" id="ARBA00004429"/>
    </source>
</evidence>
<feature type="domain" description="T-SNARE coiled-coil homology" evidence="9">
    <location>
        <begin position="579"/>
        <end position="641"/>
    </location>
</feature>
<dbReference type="GO" id="GO:0005886">
    <property type="term" value="C:plasma membrane"/>
    <property type="evidence" value="ECO:0007669"/>
    <property type="project" value="UniProtKB-SubCell"/>
</dbReference>
<reference evidence="12" key="1">
    <citation type="journal article" date="2002" name="DNA Res.">
        <title>Complete genomic sequence of nitrogen-fixing symbiotic bacterium Bradyrhizobium japonicum USDA110.</title>
        <authorList>
            <person name="Kaneko T."/>
            <person name="Nakamura Y."/>
            <person name="Sato S."/>
            <person name="Minamisawa K."/>
            <person name="Uchiumi T."/>
            <person name="Sasamoto S."/>
            <person name="Watanabe A."/>
            <person name="Idesawa K."/>
            <person name="Iriguchi M."/>
            <person name="Kawashima K."/>
            <person name="Kohara M."/>
            <person name="Matsumoto M."/>
            <person name="Shimpo S."/>
            <person name="Tsuruoka H."/>
            <person name="Wada T."/>
            <person name="Yamada M."/>
            <person name="Tabata S."/>
        </authorList>
    </citation>
    <scope>NUCLEOTIDE SEQUENCE [LARGE SCALE GENOMIC DNA]</scope>
    <source>
        <strain evidence="12">JCM 10833 / BCRC 13528 / IAM 13628 / NBRC 14792 / USDA 110</strain>
    </source>
</reference>
<feature type="domain" description="Methyl-accepting transducer" evidence="8">
    <location>
        <begin position="427"/>
        <end position="663"/>
    </location>
</feature>
<dbReference type="PROSITE" id="PS50111">
    <property type="entry name" value="CHEMOTAXIS_TRANSDUC_2"/>
    <property type="match status" value="1"/>
</dbReference>
<dbReference type="HOGENOM" id="CLU_000445_107_27_5"/>
<keyword evidence="2" id="KW-1003">Cell membrane</keyword>
<evidence type="ECO:0000259" key="8">
    <source>
        <dbReference type="PROSITE" id="PS50111"/>
    </source>
</evidence>
<evidence type="ECO:0000313" key="11">
    <source>
        <dbReference type="EMBL" id="BAC47812.1"/>
    </source>
</evidence>
<dbReference type="PhylomeDB" id="Q89S58"/>
<dbReference type="PATRIC" id="fig|224911.5.peg.2508"/>
<dbReference type="Proteomes" id="UP000002526">
    <property type="component" value="Chromosome"/>
</dbReference>
<dbReference type="EnsemblBacteria" id="BAC47812">
    <property type="protein sequence ID" value="BAC47812"/>
    <property type="gene ID" value="BAC47812"/>
</dbReference>
<dbReference type="PROSITE" id="PS50192">
    <property type="entry name" value="T_SNARE"/>
    <property type="match status" value="1"/>
</dbReference>
<dbReference type="SMART" id="SM00304">
    <property type="entry name" value="HAMP"/>
    <property type="match status" value="1"/>
</dbReference>
<dbReference type="InterPro" id="IPR004089">
    <property type="entry name" value="MCPsignal_dom"/>
</dbReference>
<feature type="domain" description="HAMP" evidence="10">
    <location>
        <begin position="333"/>
        <end position="386"/>
    </location>
</feature>
<name>Q89S58_BRADU</name>
<dbReference type="PANTHER" id="PTHR32089:SF112">
    <property type="entry name" value="LYSOZYME-LIKE PROTEIN-RELATED"/>
    <property type="match status" value="1"/>
</dbReference>
<dbReference type="Pfam" id="PF00015">
    <property type="entry name" value="MCPsignal"/>
    <property type="match status" value="1"/>
</dbReference>
<dbReference type="EMBL" id="BA000040">
    <property type="protein sequence ID" value="BAC47812.1"/>
    <property type="molecule type" value="Genomic_DNA"/>
</dbReference>
<accession>Q89S58</accession>
<sequence length="683" mass="72623">MQASSPQYSARPAALPALRINRLGAHSMSGLSIRLTHKVMAIGLFGLLGLVAFGAIYEIGSLSQDASRDIANRARAIADLDKQLSIEMLEARRNEKNFLQRRAESYAKAHAELIGPINRDFDEVQRLMAAGGMSVLSDKMKQAQDGFKRYASDFGALVAAETRLGLNETVGLSGSLRAAVHDIEAKLKEIDDPRTTTWMLMMRRHEKDFMLRRDPKYIAEVKKAAVEFSKAIEVVAIPTAAMNDIMAKLQKYQSEFTAWAETAQQSAALDASMMKTFREVEPVMAEVRTAVDAMSRRADAAEAATREAVRLWMVVAFGVTVIVLAAVGFLLGRSISKALGAMIGAMTRLARGELSISVPGVGRRDEIGEMAGAVEVFRTNMAEAERLRAEQAEADARGREQRKADMQRLADRFEGAVGEIIETVSSAATELEASSNTLTQAAERGNGLATAVAAASEEASANVQSVSSASEEMTSSISEISRQVQESARVADVAVGQAQRTNARVAELTKAASRIGDVVELINTIAAQTNLLALNATIEAARAGEAGKGFAVVATEVKALAEQTAKATGEIGQHIGAIQAATDDSVGAIKEIGDTIARMSEISSTIAAAVEEQGAATQEISRNIQHAAHGTSEVSANIADVQRGAGETGAASAQVHSAAHSLSQESNRLKSEVARFLESVRAA</sequence>
<gene>
    <name evidence="11" type="ordered locus">blr2547</name>
</gene>
<dbReference type="OrthoDB" id="3289104at2"/>
<keyword evidence="2" id="KW-0997">Cell inner membrane</keyword>
<keyword evidence="3 5" id="KW-0807">Transducer</keyword>
<comment type="subcellular location">
    <subcellularLocation>
        <location evidence="1">Cell inner membrane</location>
        <topology evidence="1">Multi-pass membrane protein</topology>
    </subcellularLocation>
</comment>
<evidence type="ECO:0000256" key="4">
    <source>
        <dbReference type="ARBA" id="ARBA00029447"/>
    </source>
</evidence>
<dbReference type="InterPro" id="IPR032255">
    <property type="entry name" value="HBM"/>
</dbReference>
<dbReference type="eggNOG" id="COG0840">
    <property type="taxonomic scope" value="Bacteria"/>
</dbReference>
<dbReference type="AlphaFoldDB" id="Q89S58"/>
<dbReference type="Gene3D" id="1.10.287.950">
    <property type="entry name" value="Methyl-accepting chemotaxis protein"/>
    <property type="match status" value="1"/>
</dbReference>
<evidence type="ECO:0000313" key="12">
    <source>
        <dbReference type="Proteomes" id="UP000002526"/>
    </source>
</evidence>
<feature type="compositionally biased region" description="Low complexity" evidence="6">
    <location>
        <begin position="650"/>
        <end position="664"/>
    </location>
</feature>
<protein>
    <submittedName>
        <fullName evidence="11">Blr2547 protein</fullName>
    </submittedName>
</protein>
<dbReference type="PANTHER" id="PTHR32089">
    <property type="entry name" value="METHYL-ACCEPTING CHEMOTAXIS PROTEIN MCPB"/>
    <property type="match status" value="1"/>
</dbReference>
<dbReference type="SMART" id="SM00283">
    <property type="entry name" value="MA"/>
    <property type="match status" value="1"/>
</dbReference>
<evidence type="ECO:0000256" key="6">
    <source>
        <dbReference type="SAM" id="MobiDB-lite"/>
    </source>
</evidence>
<dbReference type="InterPro" id="IPR000727">
    <property type="entry name" value="T_SNARE_dom"/>
</dbReference>
<dbReference type="InterPro" id="IPR003660">
    <property type="entry name" value="HAMP_dom"/>
</dbReference>
<dbReference type="CDD" id="cd06225">
    <property type="entry name" value="HAMP"/>
    <property type="match status" value="1"/>
</dbReference>
<evidence type="ECO:0000256" key="2">
    <source>
        <dbReference type="ARBA" id="ARBA00022519"/>
    </source>
</evidence>
<feature type="transmembrane region" description="Helical" evidence="7">
    <location>
        <begin position="311"/>
        <end position="332"/>
    </location>
</feature>
<dbReference type="PROSITE" id="PS50885">
    <property type="entry name" value="HAMP"/>
    <property type="match status" value="1"/>
</dbReference>
<dbReference type="GO" id="GO:0006935">
    <property type="term" value="P:chemotaxis"/>
    <property type="evidence" value="ECO:0000318"/>
    <property type="project" value="GO_Central"/>
</dbReference>
<organism evidence="11 12">
    <name type="scientific">Bradyrhizobium diazoefficiens (strain JCM 10833 / BCRC 13528 / IAM 13628 / NBRC 14792 / USDA 110)</name>
    <dbReference type="NCBI Taxonomy" id="224911"/>
    <lineage>
        <taxon>Bacteria</taxon>
        <taxon>Pseudomonadati</taxon>
        <taxon>Pseudomonadota</taxon>
        <taxon>Alphaproteobacteria</taxon>
        <taxon>Hyphomicrobiales</taxon>
        <taxon>Nitrobacteraceae</taxon>
        <taxon>Bradyrhizobium</taxon>
    </lineage>
</organism>
<dbReference type="STRING" id="224911.AAV28_09680"/>
<keyword evidence="7" id="KW-0472">Membrane</keyword>